<comment type="caution">
    <text evidence="1">The sequence shown here is derived from an EMBL/GenBank/DDBJ whole genome shotgun (WGS) entry which is preliminary data.</text>
</comment>
<keyword evidence="1" id="KW-0808">Transferase</keyword>
<dbReference type="EMBL" id="SIJK02000004">
    <property type="protein sequence ID" value="MBP1464703.1"/>
    <property type="molecule type" value="Genomic_DNA"/>
</dbReference>
<dbReference type="EC" id="2.4.-.-" evidence="1"/>
<keyword evidence="2" id="KW-1185">Reference proteome</keyword>
<name>A0ABS4D5K0_9CHLR</name>
<dbReference type="RefSeq" id="WP_135476669.1">
    <property type="nucleotide sequence ID" value="NZ_SIJK02000004.1"/>
</dbReference>
<dbReference type="Pfam" id="PF13692">
    <property type="entry name" value="Glyco_trans_1_4"/>
    <property type="match status" value="1"/>
</dbReference>
<sequence>MTELVWHSSFTSLTGYSGSSRALVLALRDQGRAVRPLYLFDSDDREAALFGVGDAQVTALQALPLRLDVPQVVYGRGDLFAKNSGRYRIGFTMLEVDRLPATWVDQANLMDEVWTPTAWGAAMFRDSGVTRPVHVVPLGVDLAMFRPGPARERLAERTIFLSVFEWGRRKGWDLLLSAYRAAFRPDDPVLLLLKLDCRTPATNPLRELHAALPAPAPPVGILYNRAMTAPQLAELYQSADCFVLPSRGEGWCMPALEAMACGLPAIVTDWSGSTAFLTEPYGYPLAVRRLVPADPHEPLYRGAQWAEPDHDHLVALLRHVHLHRDEARARGQAAALEAQRWSWATAADVIGHRLDALT</sequence>
<protein>
    <submittedName>
        <fullName evidence="1">Glycosyltransferase</fullName>
        <ecNumber evidence="1">2.4.-.-</ecNumber>
    </submittedName>
</protein>
<keyword evidence="1" id="KW-0328">Glycosyltransferase</keyword>
<dbReference type="SUPFAM" id="SSF53756">
    <property type="entry name" value="UDP-Glycosyltransferase/glycogen phosphorylase"/>
    <property type="match status" value="1"/>
</dbReference>
<dbReference type="Gene3D" id="3.40.50.2000">
    <property type="entry name" value="Glycogen Phosphorylase B"/>
    <property type="match status" value="1"/>
</dbReference>
<reference evidence="1 2" key="1">
    <citation type="submission" date="2021-03" db="EMBL/GenBank/DDBJ databases">
        <authorList>
            <person name="Grouzdev D.S."/>
        </authorList>
    </citation>
    <scope>NUCLEOTIDE SEQUENCE [LARGE SCALE GENOMIC DNA]</scope>
    <source>
        <strain evidence="1 2">M50-1</strain>
    </source>
</reference>
<evidence type="ECO:0000313" key="2">
    <source>
        <dbReference type="Proteomes" id="UP001193081"/>
    </source>
</evidence>
<gene>
    <name evidence="1" type="ORF">EYB53_003165</name>
</gene>
<dbReference type="PANTHER" id="PTHR46656">
    <property type="entry name" value="PUTATIVE-RELATED"/>
    <property type="match status" value="1"/>
</dbReference>
<dbReference type="PANTHER" id="PTHR46656:SF3">
    <property type="entry name" value="PUTATIVE-RELATED"/>
    <property type="match status" value="1"/>
</dbReference>
<dbReference type="Proteomes" id="UP001193081">
    <property type="component" value="Unassembled WGS sequence"/>
</dbReference>
<proteinExistence type="predicted"/>
<evidence type="ECO:0000313" key="1">
    <source>
        <dbReference type="EMBL" id="MBP1464703.1"/>
    </source>
</evidence>
<organism evidence="1 2">
    <name type="scientific">Candidatus Chloroploca mongolica</name>
    <dbReference type="NCBI Taxonomy" id="2528176"/>
    <lineage>
        <taxon>Bacteria</taxon>
        <taxon>Bacillati</taxon>
        <taxon>Chloroflexota</taxon>
        <taxon>Chloroflexia</taxon>
        <taxon>Chloroflexales</taxon>
        <taxon>Chloroflexineae</taxon>
        <taxon>Oscillochloridaceae</taxon>
        <taxon>Candidatus Chloroploca</taxon>
    </lineage>
</organism>
<dbReference type="GO" id="GO:0016757">
    <property type="term" value="F:glycosyltransferase activity"/>
    <property type="evidence" value="ECO:0007669"/>
    <property type="project" value="UniProtKB-KW"/>
</dbReference>
<accession>A0ABS4D5K0</accession>